<dbReference type="VEuPathDB" id="FungiDB:H310_14648"/>
<dbReference type="RefSeq" id="XP_008880766.1">
    <property type="nucleotide sequence ID" value="XM_008882544.1"/>
</dbReference>
<name>A0A024T994_9STRA</name>
<protein>
    <submittedName>
        <fullName evidence="1">Uncharacterized protein</fullName>
    </submittedName>
</protein>
<proteinExistence type="predicted"/>
<accession>A0A024T994</accession>
<gene>
    <name evidence="1" type="ORF">H310_14648</name>
</gene>
<dbReference type="EMBL" id="KI914029">
    <property type="protein sequence ID" value="ETV90613.1"/>
    <property type="molecule type" value="Genomic_DNA"/>
</dbReference>
<evidence type="ECO:0000313" key="1">
    <source>
        <dbReference type="EMBL" id="ETV90613.1"/>
    </source>
</evidence>
<organism evidence="1">
    <name type="scientific">Aphanomyces invadans</name>
    <dbReference type="NCBI Taxonomy" id="157072"/>
    <lineage>
        <taxon>Eukaryota</taxon>
        <taxon>Sar</taxon>
        <taxon>Stramenopiles</taxon>
        <taxon>Oomycota</taxon>
        <taxon>Saprolegniomycetes</taxon>
        <taxon>Saprolegniales</taxon>
        <taxon>Verrucalvaceae</taxon>
        <taxon>Aphanomyces</taxon>
    </lineage>
</organism>
<dbReference type="GeneID" id="20091698"/>
<reference evidence="1" key="1">
    <citation type="submission" date="2013-12" db="EMBL/GenBank/DDBJ databases">
        <title>The Genome Sequence of Aphanomyces invadans NJM9701.</title>
        <authorList>
            <consortium name="The Broad Institute Genomics Platform"/>
            <person name="Russ C."/>
            <person name="Tyler B."/>
            <person name="van West P."/>
            <person name="Dieguez-Uribeondo J."/>
            <person name="Young S.K."/>
            <person name="Zeng Q."/>
            <person name="Gargeya S."/>
            <person name="Fitzgerald M."/>
            <person name="Abouelleil A."/>
            <person name="Alvarado L."/>
            <person name="Chapman S.B."/>
            <person name="Gainer-Dewar J."/>
            <person name="Goldberg J."/>
            <person name="Griggs A."/>
            <person name="Gujja S."/>
            <person name="Hansen M."/>
            <person name="Howarth C."/>
            <person name="Imamovic A."/>
            <person name="Ireland A."/>
            <person name="Larimer J."/>
            <person name="McCowan C."/>
            <person name="Murphy C."/>
            <person name="Pearson M."/>
            <person name="Poon T.W."/>
            <person name="Priest M."/>
            <person name="Roberts A."/>
            <person name="Saif S."/>
            <person name="Shea T."/>
            <person name="Sykes S."/>
            <person name="Wortman J."/>
            <person name="Nusbaum C."/>
            <person name="Birren B."/>
        </authorList>
    </citation>
    <scope>NUCLEOTIDE SEQUENCE [LARGE SCALE GENOMIC DNA]</scope>
    <source>
        <strain evidence="1">NJM9701</strain>
    </source>
</reference>
<sequence length="108" mass="11972">MTCLVGLTDSIVLDAKSIAAPELWSRAAAVAIAEEFLESKPAPQVTYLWEVQPSNRKTDATERMEAVYTKYGLSERCLCLECGKRKRHVDVVTHMPVAVLKCSRCNTA</sequence>
<dbReference type="AlphaFoldDB" id="A0A024T994"/>